<evidence type="ECO:0000256" key="5">
    <source>
        <dbReference type="ARBA" id="ARBA00023052"/>
    </source>
</evidence>
<dbReference type="Gene3D" id="3.40.50.970">
    <property type="match status" value="1"/>
</dbReference>
<dbReference type="Proteomes" id="UP000010797">
    <property type="component" value="Chromosome"/>
</dbReference>
<dbReference type="OrthoDB" id="8732661at2"/>
<comment type="similarity">
    <text evidence="2">Belongs to the transketolase family.</text>
</comment>
<evidence type="ECO:0000313" key="7">
    <source>
        <dbReference type="EMBL" id="AGA70789.1"/>
    </source>
</evidence>
<comment type="cofactor">
    <cofactor evidence="1">
        <name>thiamine diphosphate</name>
        <dbReference type="ChEBI" id="CHEBI:58937"/>
    </cofactor>
</comment>
<dbReference type="AlphaFoldDB" id="L0FAE5"/>
<name>L0FAE5_DESDL</name>
<protein>
    <submittedName>
        <fullName evidence="7">Transketolase, beta subunit</fullName>
    </submittedName>
</protein>
<evidence type="ECO:0000259" key="6">
    <source>
        <dbReference type="Pfam" id="PF00456"/>
    </source>
</evidence>
<evidence type="ECO:0000256" key="3">
    <source>
        <dbReference type="ARBA" id="ARBA00022679"/>
    </source>
</evidence>
<dbReference type="Pfam" id="PF00456">
    <property type="entry name" value="Transketolase_N"/>
    <property type="match status" value="1"/>
</dbReference>
<sequence length="276" mass="30091">MTILELKRMANQIRQDIITMLLPAKSGHPGGSLSAADILTVLYYHEMNVKPEDPQWAERDRFVLAKGHAAPVLYAALAEKGYFPKEEILGLRQTGRILQGHPDMKKVPGVDMSTGSLGQGLSAANGMALAGKLDKKDFRVYVVLGDGEMAEGQVWEAAMAAAHYKLDNVTAILDYNGLQIDGTTECVMCSDPLTDKWRAFGWHVIEVNGNDMVELLSALAEAKKIKGKPTILIARTIKGKGVSFMENQVGWHGNAPNAEQAEQALKELREEAAHLG</sequence>
<dbReference type="RefSeq" id="WP_015263745.1">
    <property type="nucleotide sequence ID" value="NC_019903.1"/>
</dbReference>
<keyword evidence="8" id="KW-1185">Reference proteome</keyword>
<dbReference type="STRING" id="871963.Desdi_3403"/>
<organism evidence="7 8">
    <name type="scientific">Desulfitobacterium dichloroeliminans (strain LMG P-21439 / DCA1)</name>
    <dbReference type="NCBI Taxonomy" id="871963"/>
    <lineage>
        <taxon>Bacteria</taxon>
        <taxon>Bacillati</taxon>
        <taxon>Bacillota</taxon>
        <taxon>Clostridia</taxon>
        <taxon>Eubacteriales</taxon>
        <taxon>Desulfitobacteriaceae</taxon>
        <taxon>Desulfitobacterium</taxon>
    </lineage>
</organism>
<keyword evidence="4" id="KW-0479">Metal-binding</keyword>
<dbReference type="InterPro" id="IPR029061">
    <property type="entry name" value="THDP-binding"/>
</dbReference>
<proteinExistence type="inferred from homology"/>
<dbReference type="HOGENOM" id="CLU_009227_4_1_9"/>
<accession>L0FAE5</accession>
<dbReference type="KEGG" id="ddl:Desdi_3403"/>
<dbReference type="PANTHER" id="PTHR47514:SF1">
    <property type="entry name" value="TRANSKETOLASE N-TERMINAL SECTION-RELATED"/>
    <property type="match status" value="1"/>
</dbReference>
<dbReference type="InterPro" id="IPR005474">
    <property type="entry name" value="Transketolase_N"/>
</dbReference>
<keyword evidence="5" id="KW-0786">Thiamine pyrophosphate</keyword>
<feature type="domain" description="Transketolase N-terminal" evidence="6">
    <location>
        <begin position="7"/>
        <end position="266"/>
    </location>
</feature>
<evidence type="ECO:0000313" key="8">
    <source>
        <dbReference type="Proteomes" id="UP000010797"/>
    </source>
</evidence>
<dbReference type="GO" id="GO:0046872">
    <property type="term" value="F:metal ion binding"/>
    <property type="evidence" value="ECO:0007669"/>
    <property type="project" value="UniProtKB-KW"/>
</dbReference>
<dbReference type="PANTHER" id="PTHR47514">
    <property type="entry name" value="TRANSKETOLASE N-TERMINAL SECTION-RELATED"/>
    <property type="match status" value="1"/>
</dbReference>
<dbReference type="eggNOG" id="COG3959">
    <property type="taxonomic scope" value="Bacteria"/>
</dbReference>
<evidence type="ECO:0000256" key="2">
    <source>
        <dbReference type="ARBA" id="ARBA00007131"/>
    </source>
</evidence>
<evidence type="ECO:0000256" key="4">
    <source>
        <dbReference type="ARBA" id="ARBA00022723"/>
    </source>
</evidence>
<gene>
    <name evidence="7" type="ordered locus">Desdi_3403</name>
</gene>
<dbReference type="InterPro" id="IPR049557">
    <property type="entry name" value="Transketolase_CS"/>
</dbReference>
<evidence type="ECO:0000256" key="1">
    <source>
        <dbReference type="ARBA" id="ARBA00001964"/>
    </source>
</evidence>
<dbReference type="CDD" id="cd02012">
    <property type="entry name" value="TPP_TK"/>
    <property type="match status" value="1"/>
</dbReference>
<dbReference type="GO" id="GO:0016740">
    <property type="term" value="F:transferase activity"/>
    <property type="evidence" value="ECO:0007669"/>
    <property type="project" value="UniProtKB-KW"/>
</dbReference>
<dbReference type="PROSITE" id="PS00801">
    <property type="entry name" value="TRANSKETOLASE_1"/>
    <property type="match status" value="1"/>
</dbReference>
<dbReference type="SUPFAM" id="SSF52518">
    <property type="entry name" value="Thiamin diphosphate-binding fold (THDP-binding)"/>
    <property type="match status" value="1"/>
</dbReference>
<reference evidence="8" key="1">
    <citation type="submission" date="2012-02" db="EMBL/GenBank/DDBJ databases">
        <title>Complete sequence of Desulfitobacterium dichloroeliminans LMG P-21439.</title>
        <authorList>
            <person name="Lucas S."/>
            <person name="Han J."/>
            <person name="Lapidus A."/>
            <person name="Cheng J.-F."/>
            <person name="Goodwin L."/>
            <person name="Pitluck S."/>
            <person name="Peters L."/>
            <person name="Ovchinnikova G."/>
            <person name="Teshima H."/>
            <person name="Detter J.C."/>
            <person name="Han C."/>
            <person name="Tapia R."/>
            <person name="Land M."/>
            <person name="Hauser L."/>
            <person name="Kyrpides N."/>
            <person name="Ivanova N."/>
            <person name="Pagani I."/>
            <person name="Kruse T."/>
            <person name="de Vos W.M."/>
            <person name="Boon N."/>
            <person name="Smidt H."/>
            <person name="Woyke T."/>
        </authorList>
    </citation>
    <scope>NUCLEOTIDE SEQUENCE [LARGE SCALE GENOMIC DNA]</scope>
    <source>
        <strain evidence="8">LMG P-21439 / DCA1</strain>
    </source>
</reference>
<keyword evidence="3" id="KW-0808">Transferase</keyword>
<dbReference type="EMBL" id="CP003344">
    <property type="protein sequence ID" value="AGA70789.1"/>
    <property type="molecule type" value="Genomic_DNA"/>
</dbReference>